<dbReference type="STRING" id="1121316.SAMN02745207_02177"/>
<evidence type="ECO:0000256" key="1">
    <source>
        <dbReference type="ARBA" id="ARBA00004651"/>
    </source>
</evidence>
<feature type="domain" description="ABC transmembrane type-1" evidence="8">
    <location>
        <begin position="72"/>
        <end position="287"/>
    </location>
</feature>
<keyword evidence="10" id="KW-1185">Reference proteome</keyword>
<evidence type="ECO:0000313" key="10">
    <source>
        <dbReference type="Proteomes" id="UP000184447"/>
    </source>
</evidence>
<dbReference type="PROSITE" id="PS50928">
    <property type="entry name" value="ABC_TM1"/>
    <property type="match status" value="1"/>
</dbReference>
<evidence type="ECO:0000256" key="4">
    <source>
        <dbReference type="ARBA" id="ARBA00022692"/>
    </source>
</evidence>
<protein>
    <submittedName>
        <fullName evidence="9">Raffinose/stachyose/melibiose transport system permease protein</fullName>
    </submittedName>
</protein>
<name>A0A1M5VB86_9CLOT</name>
<dbReference type="Proteomes" id="UP000184447">
    <property type="component" value="Unassembled WGS sequence"/>
</dbReference>
<keyword evidence="2 7" id="KW-0813">Transport</keyword>
<evidence type="ECO:0000256" key="2">
    <source>
        <dbReference type="ARBA" id="ARBA00022448"/>
    </source>
</evidence>
<keyword evidence="5 7" id="KW-1133">Transmembrane helix</keyword>
<keyword evidence="3" id="KW-1003">Cell membrane</keyword>
<dbReference type="Pfam" id="PF00528">
    <property type="entry name" value="BPD_transp_1"/>
    <property type="match status" value="1"/>
</dbReference>
<proteinExistence type="inferred from homology"/>
<comment type="subcellular location">
    <subcellularLocation>
        <location evidence="1 7">Cell membrane</location>
        <topology evidence="1 7">Multi-pass membrane protein</topology>
    </subcellularLocation>
</comment>
<dbReference type="GO" id="GO:0055085">
    <property type="term" value="P:transmembrane transport"/>
    <property type="evidence" value="ECO:0007669"/>
    <property type="project" value="InterPro"/>
</dbReference>
<dbReference type="AlphaFoldDB" id="A0A1M5VB86"/>
<evidence type="ECO:0000313" key="9">
    <source>
        <dbReference type="EMBL" id="SHH72471.1"/>
    </source>
</evidence>
<dbReference type="OrthoDB" id="9779462at2"/>
<feature type="transmembrane region" description="Helical" evidence="7">
    <location>
        <begin position="12"/>
        <end position="37"/>
    </location>
</feature>
<dbReference type="InterPro" id="IPR051393">
    <property type="entry name" value="ABC_transporter_permease"/>
</dbReference>
<feature type="transmembrane region" description="Helical" evidence="7">
    <location>
        <begin position="265"/>
        <end position="287"/>
    </location>
</feature>
<dbReference type="Gene3D" id="1.10.3720.10">
    <property type="entry name" value="MetI-like"/>
    <property type="match status" value="1"/>
</dbReference>
<evidence type="ECO:0000259" key="8">
    <source>
        <dbReference type="PROSITE" id="PS50928"/>
    </source>
</evidence>
<evidence type="ECO:0000256" key="5">
    <source>
        <dbReference type="ARBA" id="ARBA00022989"/>
    </source>
</evidence>
<evidence type="ECO:0000256" key="7">
    <source>
        <dbReference type="RuleBase" id="RU363032"/>
    </source>
</evidence>
<sequence length="297" mass="33485">MALKYKTKKNILGYILLIPIVTCLSVFLISPIIISIIRSFTNWSGFSNDFRFVGFKNYVNVFTKSPQFWNGLKVSILFSIGTLILQTIIGFTMAYLIYHCGKRLKKFLQVVLYLPVILPATAVGILWMFMYNPDYGLINSFLKFIGLGFLGRNWIGDYSTALASVIVANTWRYAGFTMMLYLIAFLNIPKELLEAAEVDGANKLDILKKIFIPLTLATTEINAIISFSGSMKAFDMFYITTQGGPGNATRVVSMVTYSTAFQEQYFAKALVMSLIVFTFMLALTITYRKIVLSKGRD</sequence>
<dbReference type="SUPFAM" id="SSF161098">
    <property type="entry name" value="MetI-like"/>
    <property type="match status" value="1"/>
</dbReference>
<dbReference type="CDD" id="cd06261">
    <property type="entry name" value="TM_PBP2"/>
    <property type="match status" value="1"/>
</dbReference>
<dbReference type="PANTHER" id="PTHR30193">
    <property type="entry name" value="ABC TRANSPORTER PERMEASE PROTEIN"/>
    <property type="match status" value="1"/>
</dbReference>
<dbReference type="InterPro" id="IPR035906">
    <property type="entry name" value="MetI-like_sf"/>
</dbReference>
<feature type="transmembrane region" description="Helical" evidence="7">
    <location>
        <begin position="76"/>
        <end position="98"/>
    </location>
</feature>
<dbReference type="GO" id="GO:0005886">
    <property type="term" value="C:plasma membrane"/>
    <property type="evidence" value="ECO:0007669"/>
    <property type="project" value="UniProtKB-SubCell"/>
</dbReference>
<evidence type="ECO:0000256" key="3">
    <source>
        <dbReference type="ARBA" id="ARBA00022475"/>
    </source>
</evidence>
<reference evidence="9 10" key="1">
    <citation type="submission" date="2016-11" db="EMBL/GenBank/DDBJ databases">
        <authorList>
            <person name="Jaros S."/>
            <person name="Januszkiewicz K."/>
            <person name="Wedrychowicz H."/>
        </authorList>
    </citation>
    <scope>NUCLEOTIDE SEQUENCE [LARGE SCALE GENOMIC DNA]</scope>
    <source>
        <strain evidence="9 10">DSM 8605</strain>
    </source>
</reference>
<accession>A0A1M5VB86</accession>
<dbReference type="InterPro" id="IPR000515">
    <property type="entry name" value="MetI-like"/>
</dbReference>
<feature type="transmembrane region" description="Helical" evidence="7">
    <location>
        <begin position="110"/>
        <end position="130"/>
    </location>
</feature>
<dbReference type="PANTHER" id="PTHR30193:SF37">
    <property type="entry name" value="INNER MEMBRANE ABC TRANSPORTER PERMEASE PROTEIN YCJO"/>
    <property type="match status" value="1"/>
</dbReference>
<organism evidence="9 10">
    <name type="scientific">Clostridium grantii DSM 8605</name>
    <dbReference type="NCBI Taxonomy" id="1121316"/>
    <lineage>
        <taxon>Bacteria</taxon>
        <taxon>Bacillati</taxon>
        <taxon>Bacillota</taxon>
        <taxon>Clostridia</taxon>
        <taxon>Eubacteriales</taxon>
        <taxon>Clostridiaceae</taxon>
        <taxon>Clostridium</taxon>
    </lineage>
</organism>
<evidence type="ECO:0000256" key="6">
    <source>
        <dbReference type="ARBA" id="ARBA00023136"/>
    </source>
</evidence>
<comment type="similarity">
    <text evidence="7">Belongs to the binding-protein-dependent transport system permease family.</text>
</comment>
<dbReference type="RefSeq" id="WP_073338460.1">
    <property type="nucleotide sequence ID" value="NZ_FQXM01000011.1"/>
</dbReference>
<keyword evidence="6 7" id="KW-0472">Membrane</keyword>
<gene>
    <name evidence="9" type="ORF">SAMN02745207_02177</name>
</gene>
<keyword evidence="4 7" id="KW-0812">Transmembrane</keyword>
<feature type="transmembrane region" description="Helical" evidence="7">
    <location>
        <begin position="162"/>
        <end position="184"/>
    </location>
</feature>
<dbReference type="EMBL" id="FQXM01000011">
    <property type="protein sequence ID" value="SHH72471.1"/>
    <property type="molecule type" value="Genomic_DNA"/>
</dbReference>